<dbReference type="CDD" id="cd01299">
    <property type="entry name" value="Met_dep_hydrolase_A"/>
    <property type="match status" value="1"/>
</dbReference>
<feature type="domain" description="Amidohydrolase-related" evidence="2">
    <location>
        <begin position="70"/>
        <end position="418"/>
    </location>
</feature>
<dbReference type="Proteomes" id="UP000644727">
    <property type="component" value="Unassembled WGS sequence"/>
</dbReference>
<proteinExistence type="predicted"/>
<reference evidence="3 4" key="1">
    <citation type="submission" date="2020-10" db="EMBL/GenBank/DDBJ databases">
        <title>Draft genome and description of Brachybacterium epidermidis sp nov.</title>
        <authorList>
            <person name="Boxberger M."/>
            <person name="La Scola B."/>
        </authorList>
    </citation>
    <scope>NUCLEOTIDE SEQUENCE [LARGE SCALE GENOMIC DNA]</scope>
    <source>
        <strain evidence="3 4">Marseille-Q2903</strain>
    </source>
</reference>
<dbReference type="SUPFAM" id="SSF51338">
    <property type="entry name" value="Composite domain of metallo-dependent hydrolases"/>
    <property type="match status" value="2"/>
</dbReference>
<dbReference type="InterPro" id="IPR032466">
    <property type="entry name" value="Metal_Hydrolase"/>
</dbReference>
<dbReference type="RefSeq" id="WP_193865052.1">
    <property type="nucleotide sequence ID" value="NZ_JADEYR010000002.1"/>
</dbReference>
<dbReference type="EMBL" id="JADEYR010000002">
    <property type="protein sequence ID" value="MBE9403307.1"/>
    <property type="molecule type" value="Genomic_DNA"/>
</dbReference>
<feature type="region of interest" description="Disordered" evidence="1">
    <location>
        <begin position="36"/>
        <end position="61"/>
    </location>
</feature>
<dbReference type="InterPro" id="IPR051781">
    <property type="entry name" value="Metallo-dep_Hydrolase"/>
</dbReference>
<protein>
    <submittedName>
        <fullName evidence="3">Amidohydrolase family protein</fullName>
    </submittedName>
</protein>
<feature type="compositionally biased region" description="Basic and acidic residues" evidence="1">
    <location>
        <begin position="36"/>
        <end position="50"/>
    </location>
</feature>
<accession>A0ABR9VYP6</accession>
<comment type="caution">
    <text evidence="3">The sequence shown here is derived from an EMBL/GenBank/DDBJ whole genome shotgun (WGS) entry which is preliminary data.</text>
</comment>
<gene>
    <name evidence="3" type="ORF">IOE58_03570</name>
</gene>
<keyword evidence="4" id="KW-1185">Reference proteome</keyword>
<dbReference type="PANTHER" id="PTHR43135">
    <property type="entry name" value="ALPHA-D-RIBOSE 1-METHYLPHOSPHONATE 5-TRIPHOSPHATE DIPHOSPHATASE"/>
    <property type="match status" value="1"/>
</dbReference>
<dbReference type="InterPro" id="IPR006680">
    <property type="entry name" value="Amidohydro-rel"/>
</dbReference>
<evidence type="ECO:0000256" key="1">
    <source>
        <dbReference type="SAM" id="MobiDB-lite"/>
    </source>
</evidence>
<evidence type="ECO:0000313" key="3">
    <source>
        <dbReference type="EMBL" id="MBE9403307.1"/>
    </source>
</evidence>
<dbReference type="Gene3D" id="2.30.40.10">
    <property type="entry name" value="Urease, subunit C, domain 1"/>
    <property type="match status" value="1"/>
</dbReference>
<dbReference type="InterPro" id="IPR057744">
    <property type="entry name" value="OTAase-like"/>
</dbReference>
<evidence type="ECO:0000313" key="4">
    <source>
        <dbReference type="Proteomes" id="UP000644727"/>
    </source>
</evidence>
<dbReference type="SUPFAM" id="SSF51556">
    <property type="entry name" value="Metallo-dependent hydrolases"/>
    <property type="match status" value="1"/>
</dbReference>
<sequence>MNAAVRFTDAHYLDPHTGEWRTADLEVRDGRFHRISARSERGAESAHDDGSDGAAGDDQRPTTIDLQGRYVLPGLIDCHVHVYAMTANLGQLELIAPSYAAMHAARLMGDMLDRGFTTVRDVAGGDHGLAAAQEEGMLRGPRLFFGGKSLSQTGGHGDTRSPGQTVSTSVPCCAGISVIADGPDAVRAAARDQLRTGAHHIKIMAGGGVASPTDRVDSLQYSLAEMRAAVEEAADANRYVAAHAYTPGAIRRALQAGVRSIEHANLMDDATAEAVVEADAFVTMNLVTYWALKEFGAEMGLPEASQAKVDDVLQAGENALQIADRHGLNLCFGTDLLGGMQIHQSREFDIRARFQEPLDIIRGATTTAARLLEREGELGEIRDGALADLLVLDRDPLQDITVLSEPDPVLVVQGGRVVGGREHSA</sequence>
<organism evidence="3 4">
    <name type="scientific">Brachybacterium epidermidis</name>
    <dbReference type="NCBI Taxonomy" id="2781983"/>
    <lineage>
        <taxon>Bacteria</taxon>
        <taxon>Bacillati</taxon>
        <taxon>Actinomycetota</taxon>
        <taxon>Actinomycetes</taxon>
        <taxon>Micrococcales</taxon>
        <taxon>Dermabacteraceae</taxon>
        <taxon>Brachybacterium</taxon>
    </lineage>
</organism>
<dbReference type="Gene3D" id="3.20.20.140">
    <property type="entry name" value="Metal-dependent hydrolases"/>
    <property type="match status" value="1"/>
</dbReference>
<dbReference type="PANTHER" id="PTHR43135:SF3">
    <property type="entry name" value="ALPHA-D-RIBOSE 1-METHYLPHOSPHONATE 5-TRIPHOSPHATE DIPHOSPHATASE"/>
    <property type="match status" value="1"/>
</dbReference>
<name>A0ABR9VYP6_9MICO</name>
<evidence type="ECO:0000259" key="2">
    <source>
        <dbReference type="Pfam" id="PF01979"/>
    </source>
</evidence>
<dbReference type="Pfam" id="PF01979">
    <property type="entry name" value="Amidohydro_1"/>
    <property type="match status" value="1"/>
</dbReference>
<dbReference type="InterPro" id="IPR011059">
    <property type="entry name" value="Metal-dep_hydrolase_composite"/>
</dbReference>